<organism evidence="1 2">
    <name type="scientific">Acidisarcina polymorpha</name>
    <dbReference type="NCBI Taxonomy" id="2211140"/>
    <lineage>
        <taxon>Bacteria</taxon>
        <taxon>Pseudomonadati</taxon>
        <taxon>Acidobacteriota</taxon>
        <taxon>Terriglobia</taxon>
        <taxon>Terriglobales</taxon>
        <taxon>Acidobacteriaceae</taxon>
        <taxon>Acidisarcina</taxon>
    </lineage>
</organism>
<proteinExistence type="predicted"/>
<keyword evidence="2" id="KW-1185">Reference proteome</keyword>
<dbReference type="KEGG" id="abas:ACPOL_3725"/>
<dbReference type="PANTHER" id="PTHR42905">
    <property type="entry name" value="PHOSPHOENOLPYRUVATE CARBOXYLASE"/>
    <property type="match status" value="1"/>
</dbReference>
<accession>A0A2Z5G3A7</accession>
<sequence length="263" mass="28122">MTTKAGNVPKEKLAEKIEVFRKLHVPGTPLILYNIWDAGSARAVARSGARAIATSSWAVAKAHGFEDGEQIPYELALQSLRQVVEAVDLPVSFDLESAYGENPKEVEKNFSLAISAGAVGCNFEDSVPGTRTIRDIATQVGRIRAARRASDAADVEFFINARCDLFFQGPSVKHDEDLLAKVLDRASAYAEAGADGLFVPGLTTISLISQLAKRSQIPINILADSSTSVQMLADSGVSRVSYGAGPYIEALNALEQAARAVTR</sequence>
<protein>
    <submittedName>
        <fullName evidence="1">Putative carboxyvinyl-carboxyphosphonate phosphorylmutase</fullName>
    </submittedName>
</protein>
<dbReference type="EMBL" id="CP030840">
    <property type="protein sequence ID" value="AXC13006.1"/>
    <property type="molecule type" value="Genomic_DNA"/>
</dbReference>
<dbReference type="PANTHER" id="PTHR42905:SF16">
    <property type="entry name" value="CARBOXYPHOSPHONOENOLPYRUVATE PHOSPHONOMUTASE-LIKE PROTEIN (AFU_ORTHOLOGUE AFUA_5G07230)"/>
    <property type="match status" value="1"/>
</dbReference>
<dbReference type="InterPro" id="IPR039556">
    <property type="entry name" value="ICL/PEPM"/>
</dbReference>
<dbReference type="OrthoDB" id="9780430at2"/>
<reference evidence="1 2" key="1">
    <citation type="journal article" date="2018" name="Front. Microbiol.">
        <title>Hydrolytic Capabilities as a Key to Environmental Success: Chitinolytic and Cellulolytic Acidobacteria From Acidic Sub-arctic Soils and Boreal Peatlands.</title>
        <authorList>
            <person name="Belova S.E."/>
            <person name="Ravin N.V."/>
            <person name="Pankratov T.A."/>
            <person name="Rakitin A.L."/>
            <person name="Ivanova A.A."/>
            <person name="Beletsky A.V."/>
            <person name="Mardanov A.V."/>
            <person name="Sinninghe Damste J.S."/>
            <person name="Dedysh S.N."/>
        </authorList>
    </citation>
    <scope>NUCLEOTIDE SEQUENCE [LARGE SCALE GENOMIC DNA]</scope>
    <source>
        <strain evidence="1 2">SBC82</strain>
    </source>
</reference>
<dbReference type="RefSeq" id="WP_114208096.1">
    <property type="nucleotide sequence ID" value="NZ_CP030840.1"/>
</dbReference>
<dbReference type="InterPro" id="IPR040442">
    <property type="entry name" value="Pyrv_kinase-like_dom_sf"/>
</dbReference>
<dbReference type="AlphaFoldDB" id="A0A2Z5G3A7"/>
<dbReference type="Pfam" id="PF13714">
    <property type="entry name" value="PEP_mutase"/>
    <property type="match status" value="1"/>
</dbReference>
<dbReference type="InterPro" id="IPR015813">
    <property type="entry name" value="Pyrv/PenolPyrv_kinase-like_dom"/>
</dbReference>
<dbReference type="Proteomes" id="UP000253606">
    <property type="component" value="Chromosome"/>
</dbReference>
<dbReference type="CDD" id="cd00377">
    <property type="entry name" value="ICL_PEPM"/>
    <property type="match status" value="1"/>
</dbReference>
<dbReference type="Gene3D" id="3.20.20.60">
    <property type="entry name" value="Phosphoenolpyruvate-binding domains"/>
    <property type="match status" value="1"/>
</dbReference>
<name>A0A2Z5G3A7_9BACT</name>
<evidence type="ECO:0000313" key="1">
    <source>
        <dbReference type="EMBL" id="AXC13006.1"/>
    </source>
</evidence>
<dbReference type="GO" id="GO:0003824">
    <property type="term" value="F:catalytic activity"/>
    <property type="evidence" value="ECO:0007669"/>
    <property type="project" value="InterPro"/>
</dbReference>
<evidence type="ECO:0000313" key="2">
    <source>
        <dbReference type="Proteomes" id="UP000253606"/>
    </source>
</evidence>
<gene>
    <name evidence="1" type="ORF">ACPOL_3725</name>
</gene>
<dbReference type="SUPFAM" id="SSF51621">
    <property type="entry name" value="Phosphoenolpyruvate/pyruvate domain"/>
    <property type="match status" value="1"/>
</dbReference>